<reference evidence="1 2" key="1">
    <citation type="journal article" date="2019" name="Appl. Microbiol. Biotechnol.">
        <title>Differential efficiency of wild type rhizogenic strains for rol gene transformation of plants.</title>
        <authorList>
            <person name="Desmet S."/>
            <person name="De Keyser E."/>
            <person name="Van Vaerenbergh J."/>
            <person name="Baeyen S."/>
            <person name="Van Huylenbroeck J."/>
            <person name="Geelen D."/>
            <person name="Dhooghe E."/>
        </authorList>
    </citation>
    <scope>NUCLEOTIDE SEQUENCE [LARGE SCALE GENOMIC DNA]</scope>
    <source>
        <strain evidence="1 2">GBBC3284</strain>
    </source>
</reference>
<comment type="caution">
    <text evidence="1">The sequence shown here is derived from an EMBL/GenBank/DDBJ whole genome shotgun (WGS) entry which is preliminary data.</text>
</comment>
<proteinExistence type="predicted"/>
<dbReference type="EMBL" id="SGNY01000006">
    <property type="protein sequence ID" value="TRA98757.1"/>
    <property type="molecule type" value="Genomic_DNA"/>
</dbReference>
<protein>
    <submittedName>
        <fullName evidence="1">Uncharacterized protein</fullName>
    </submittedName>
</protein>
<evidence type="ECO:0000313" key="2">
    <source>
        <dbReference type="Proteomes" id="UP000315434"/>
    </source>
</evidence>
<evidence type="ECO:0000313" key="1">
    <source>
        <dbReference type="EMBL" id="TRA98757.1"/>
    </source>
</evidence>
<organism evidence="1 2">
    <name type="scientific">Rhizobium rhizogenes</name>
    <name type="common">Agrobacterium rhizogenes</name>
    <dbReference type="NCBI Taxonomy" id="359"/>
    <lineage>
        <taxon>Bacteria</taxon>
        <taxon>Pseudomonadati</taxon>
        <taxon>Pseudomonadota</taxon>
        <taxon>Alphaproteobacteria</taxon>
        <taxon>Hyphomicrobiales</taxon>
        <taxon>Rhizobiaceae</taxon>
        <taxon>Rhizobium/Agrobacterium group</taxon>
        <taxon>Rhizobium</taxon>
    </lineage>
</organism>
<dbReference type="Proteomes" id="UP000315434">
    <property type="component" value="Unassembled WGS sequence"/>
</dbReference>
<dbReference type="AlphaFoldDB" id="A0A546XDI2"/>
<gene>
    <name evidence="1" type="ORF">EXN68_18650</name>
</gene>
<sequence>MDYLPARSFRVAMRNRDNLKYGILPYPLKAMLQCGDFPSIENQIQPDELREANAYRCNFHRQEPAG</sequence>
<name>A0A546XDI2_RHIRH</name>
<accession>A0A546XDI2</accession>